<reference evidence="3 4" key="1">
    <citation type="submission" date="2017-07" db="EMBL/GenBank/DDBJ databases">
        <title>Draft Genome Sequences of Select Purple Nonsulfur Bacteria.</title>
        <authorList>
            <person name="Lasarre B."/>
            <person name="Mckinlay J.B."/>
        </authorList>
    </citation>
    <scope>NUCLEOTIDE SEQUENCE [LARGE SCALE GENOMIC DNA]</scope>
    <source>
        <strain evidence="3 4">DSM 11907</strain>
    </source>
</reference>
<dbReference type="RefSeq" id="WP_111357629.1">
    <property type="nucleotide sequence ID" value="NZ_NHSK01000034.1"/>
</dbReference>
<accession>A0A327KJK8</accession>
<keyword evidence="4" id="KW-1185">Reference proteome</keyword>
<evidence type="ECO:0000313" key="4">
    <source>
        <dbReference type="Proteomes" id="UP000248863"/>
    </source>
</evidence>
<dbReference type="OrthoDB" id="9801832at2"/>
<dbReference type="InterPro" id="IPR017969">
    <property type="entry name" value="Heavy-metal-associated_CS"/>
</dbReference>
<proteinExistence type="predicted"/>
<keyword evidence="1" id="KW-0479">Metal-binding</keyword>
<dbReference type="CDD" id="cd00371">
    <property type="entry name" value="HMA"/>
    <property type="match status" value="1"/>
</dbReference>
<dbReference type="InterPro" id="IPR006121">
    <property type="entry name" value="HMA_dom"/>
</dbReference>
<dbReference type="GO" id="GO:0046872">
    <property type="term" value="F:metal ion binding"/>
    <property type="evidence" value="ECO:0007669"/>
    <property type="project" value="UniProtKB-KW"/>
</dbReference>
<sequence>MVTLNVTGMTCDGCVRAVERIIKAQDPQANVTIDLGSGRVEAATSAAPAALVEAIEAAGFGAQAA</sequence>
<dbReference type="AlphaFoldDB" id="A0A327KJK8"/>
<dbReference type="PROSITE" id="PS50846">
    <property type="entry name" value="HMA_2"/>
    <property type="match status" value="1"/>
</dbReference>
<dbReference type="Pfam" id="PF00403">
    <property type="entry name" value="HMA"/>
    <property type="match status" value="1"/>
</dbReference>
<name>A0A327KJK8_9BRAD</name>
<dbReference type="Proteomes" id="UP000248863">
    <property type="component" value="Unassembled WGS sequence"/>
</dbReference>
<dbReference type="EMBL" id="NPEU01000133">
    <property type="protein sequence ID" value="RAI38296.1"/>
    <property type="molecule type" value="Genomic_DNA"/>
</dbReference>
<dbReference type="Gene3D" id="3.30.70.100">
    <property type="match status" value="1"/>
</dbReference>
<dbReference type="InterPro" id="IPR036163">
    <property type="entry name" value="HMA_dom_sf"/>
</dbReference>
<organism evidence="3 4">
    <name type="scientific">Rhodoplanes elegans</name>
    <dbReference type="NCBI Taxonomy" id="29408"/>
    <lineage>
        <taxon>Bacteria</taxon>
        <taxon>Pseudomonadati</taxon>
        <taxon>Pseudomonadota</taxon>
        <taxon>Alphaproteobacteria</taxon>
        <taxon>Hyphomicrobiales</taxon>
        <taxon>Nitrobacteraceae</taxon>
        <taxon>Rhodoplanes</taxon>
    </lineage>
</organism>
<feature type="domain" description="HMA" evidence="2">
    <location>
        <begin position="1"/>
        <end position="63"/>
    </location>
</feature>
<gene>
    <name evidence="3" type="ORF">CH338_13175</name>
</gene>
<evidence type="ECO:0000313" key="3">
    <source>
        <dbReference type="EMBL" id="RAI38296.1"/>
    </source>
</evidence>
<evidence type="ECO:0000256" key="1">
    <source>
        <dbReference type="ARBA" id="ARBA00022723"/>
    </source>
</evidence>
<dbReference type="PROSITE" id="PS01047">
    <property type="entry name" value="HMA_1"/>
    <property type="match status" value="1"/>
</dbReference>
<evidence type="ECO:0000259" key="2">
    <source>
        <dbReference type="PROSITE" id="PS50846"/>
    </source>
</evidence>
<comment type="caution">
    <text evidence="3">The sequence shown here is derived from an EMBL/GenBank/DDBJ whole genome shotgun (WGS) entry which is preliminary data.</text>
</comment>
<dbReference type="SUPFAM" id="SSF55008">
    <property type="entry name" value="HMA, heavy metal-associated domain"/>
    <property type="match status" value="1"/>
</dbReference>
<protein>
    <submittedName>
        <fullName evidence="3">Heavy metal transporter</fullName>
    </submittedName>
</protein>